<protein>
    <submittedName>
        <fullName evidence="2">Copper chaperone PCu(A)C</fullName>
    </submittedName>
</protein>
<dbReference type="InterPro" id="IPR036182">
    <property type="entry name" value="PCuAC_sf"/>
</dbReference>
<keyword evidence="3" id="KW-1185">Reference proteome</keyword>
<organism evidence="2 3">
    <name type="scientific">Oceanisphaera pacifica</name>
    <dbReference type="NCBI Taxonomy" id="2818389"/>
    <lineage>
        <taxon>Bacteria</taxon>
        <taxon>Pseudomonadati</taxon>
        <taxon>Pseudomonadota</taxon>
        <taxon>Gammaproteobacteria</taxon>
        <taxon>Aeromonadales</taxon>
        <taxon>Aeromonadaceae</taxon>
        <taxon>Oceanisphaera</taxon>
    </lineage>
</organism>
<gene>
    <name evidence="2" type="ORF">J3U76_10770</name>
</gene>
<evidence type="ECO:0000313" key="2">
    <source>
        <dbReference type="EMBL" id="MBO1520097.1"/>
    </source>
</evidence>
<feature type="chain" id="PRO_5045363407" evidence="1">
    <location>
        <begin position="22"/>
        <end position="160"/>
    </location>
</feature>
<accession>A0ABS3NIE7</accession>
<name>A0ABS3NIE7_9GAMM</name>
<dbReference type="EMBL" id="JAGDFX010000012">
    <property type="protein sequence ID" value="MBO1520097.1"/>
    <property type="molecule type" value="Genomic_DNA"/>
</dbReference>
<dbReference type="PANTHER" id="PTHR36302">
    <property type="entry name" value="BLR7088 PROTEIN"/>
    <property type="match status" value="1"/>
</dbReference>
<reference evidence="2 3" key="1">
    <citation type="submission" date="2021-03" db="EMBL/GenBank/DDBJ databases">
        <title>Oceanisphaera sp. nov., isolated from the intestine.</title>
        <authorList>
            <person name="Zhao L.-H."/>
            <person name="Shi L.-F."/>
        </authorList>
    </citation>
    <scope>NUCLEOTIDE SEQUENCE [LARGE SCALE GENOMIC DNA]</scope>
    <source>
        <strain evidence="2 3">DM8</strain>
    </source>
</reference>
<dbReference type="InterPro" id="IPR007410">
    <property type="entry name" value="LpqE-like"/>
</dbReference>
<feature type="signal peptide" evidence="1">
    <location>
        <begin position="1"/>
        <end position="21"/>
    </location>
</feature>
<keyword evidence="1" id="KW-0732">Signal</keyword>
<dbReference type="SUPFAM" id="SSF110087">
    <property type="entry name" value="DR1885-like metal-binding protein"/>
    <property type="match status" value="1"/>
</dbReference>
<sequence length="160" mass="17345">MTALKVLLTSALLLGTAAVSAHDYHAADLDIAHPWARPLPPVATVGVTYFTVSNQSDTDDVLLSAESPVSETVEIHTHVKEGDMMKMRKLDELAIPAHKEVILAPGGHHLMLMNLKEVPTEGERFPVTLHFKEAGSVEVEVAVETPSASRQHNAAEHSHH</sequence>
<dbReference type="PANTHER" id="PTHR36302:SF1">
    <property type="entry name" value="COPPER CHAPERONE PCU(A)C"/>
    <property type="match status" value="1"/>
</dbReference>
<dbReference type="RefSeq" id="WP_208005976.1">
    <property type="nucleotide sequence ID" value="NZ_JAGDFX010000012.1"/>
</dbReference>
<comment type="caution">
    <text evidence="2">The sequence shown here is derived from an EMBL/GenBank/DDBJ whole genome shotgun (WGS) entry which is preliminary data.</text>
</comment>
<evidence type="ECO:0000256" key="1">
    <source>
        <dbReference type="SAM" id="SignalP"/>
    </source>
</evidence>
<proteinExistence type="predicted"/>
<dbReference type="Proteomes" id="UP000664882">
    <property type="component" value="Unassembled WGS sequence"/>
</dbReference>
<evidence type="ECO:0000313" key="3">
    <source>
        <dbReference type="Proteomes" id="UP000664882"/>
    </source>
</evidence>
<dbReference type="InterPro" id="IPR058248">
    <property type="entry name" value="Lxx211020-like"/>
</dbReference>
<dbReference type="Gene3D" id="2.60.40.1890">
    <property type="entry name" value="PCu(A)C copper chaperone"/>
    <property type="match status" value="1"/>
</dbReference>
<dbReference type="Pfam" id="PF04314">
    <property type="entry name" value="PCuAC"/>
    <property type="match status" value="1"/>
</dbReference>